<dbReference type="GO" id="GO:0044781">
    <property type="term" value="P:bacterial-type flagellum organization"/>
    <property type="evidence" value="ECO:0007669"/>
    <property type="project" value="UniProtKB-KW"/>
</dbReference>
<dbReference type="Proteomes" id="UP000254101">
    <property type="component" value="Unassembled WGS sequence"/>
</dbReference>
<dbReference type="Pfam" id="PF03963">
    <property type="entry name" value="FlgD"/>
    <property type="match status" value="1"/>
</dbReference>
<keyword evidence="6" id="KW-0966">Cell projection</keyword>
<comment type="similarity">
    <text evidence="1">Belongs to the FlgD family.</text>
</comment>
<dbReference type="RefSeq" id="WP_115491292.1">
    <property type="nucleotide sequence ID" value="NZ_JACHWW010000001.1"/>
</dbReference>
<gene>
    <name evidence="6" type="ORF">DL238_05215</name>
</gene>
<evidence type="ECO:0000256" key="3">
    <source>
        <dbReference type="ARBA" id="ARBA00022795"/>
    </source>
</evidence>
<keyword evidence="6" id="KW-0282">Flagellum</keyword>
<evidence type="ECO:0000256" key="4">
    <source>
        <dbReference type="ARBA" id="ARBA00024746"/>
    </source>
</evidence>
<comment type="function">
    <text evidence="4">Required for flagellar hook formation. May act as a scaffolding protein.</text>
</comment>
<feature type="region of interest" description="Disordered" evidence="5">
    <location>
        <begin position="1"/>
        <end position="27"/>
    </location>
</feature>
<organism evidence="6 7">
    <name type="scientific">Alteriqipengyuania lutimaris</name>
    <dbReference type="NCBI Taxonomy" id="1538146"/>
    <lineage>
        <taxon>Bacteria</taxon>
        <taxon>Pseudomonadati</taxon>
        <taxon>Pseudomonadota</taxon>
        <taxon>Alphaproteobacteria</taxon>
        <taxon>Sphingomonadales</taxon>
        <taxon>Erythrobacteraceae</taxon>
        <taxon>Alteriqipengyuania</taxon>
    </lineage>
</organism>
<evidence type="ECO:0000313" key="6">
    <source>
        <dbReference type="EMBL" id="RDS77071.1"/>
    </source>
</evidence>
<dbReference type="EMBL" id="QRBB01000001">
    <property type="protein sequence ID" value="RDS77071.1"/>
    <property type="molecule type" value="Genomic_DNA"/>
</dbReference>
<comment type="caution">
    <text evidence="6">The sequence shown here is derived from an EMBL/GenBank/DDBJ whole genome shotgun (WGS) entry which is preliminary data.</text>
</comment>
<keyword evidence="3" id="KW-1005">Bacterial flagellum biogenesis</keyword>
<accession>A0A395LJU9</accession>
<evidence type="ECO:0000313" key="7">
    <source>
        <dbReference type="Proteomes" id="UP000254101"/>
    </source>
</evidence>
<sequence>MITPVNPLSDGATGAARNPGRGMDDLGSTDFLRLLTVQVQQQDPFEPVDNTDMLAQMAQFSSLANSSETNATLEQIVDKLDALITASKAEGDSPAANDA</sequence>
<evidence type="ECO:0000256" key="5">
    <source>
        <dbReference type="SAM" id="MobiDB-lite"/>
    </source>
</evidence>
<keyword evidence="7" id="KW-1185">Reference proteome</keyword>
<evidence type="ECO:0000256" key="2">
    <source>
        <dbReference type="ARBA" id="ARBA00016013"/>
    </source>
</evidence>
<dbReference type="OrthoDB" id="9785233at2"/>
<reference evidence="6 7" key="1">
    <citation type="submission" date="2018-07" db="EMBL/GenBank/DDBJ databases">
        <title>Erythrobacter nanhaiensis sp. nov., a novel member of the genus Erythrobacter isolated from the South China Sea.</title>
        <authorList>
            <person name="Chen X."/>
            <person name="Liu J."/>
        </authorList>
    </citation>
    <scope>NUCLEOTIDE SEQUENCE [LARGE SCALE GENOMIC DNA]</scope>
    <source>
        <strain evidence="6 7">S-5</strain>
    </source>
</reference>
<dbReference type="InterPro" id="IPR005648">
    <property type="entry name" value="FlgD"/>
</dbReference>
<evidence type="ECO:0000256" key="1">
    <source>
        <dbReference type="ARBA" id="ARBA00010577"/>
    </source>
</evidence>
<proteinExistence type="inferred from homology"/>
<dbReference type="AlphaFoldDB" id="A0A395LJU9"/>
<keyword evidence="6" id="KW-0969">Cilium</keyword>
<name>A0A395LJU9_9SPHN</name>
<protein>
    <recommendedName>
        <fullName evidence="2">Basal-body rod modification protein FlgD</fullName>
    </recommendedName>
</protein>